<dbReference type="EMBL" id="AWSO01000406">
    <property type="protein sequence ID" value="ESK90775.1"/>
    <property type="molecule type" value="Genomic_DNA"/>
</dbReference>
<protein>
    <submittedName>
        <fullName evidence="1">Uncharacterized protein</fullName>
    </submittedName>
</protein>
<dbReference type="OrthoDB" id="10465168at2759"/>
<comment type="caution">
    <text evidence="1">The sequence shown here is derived from an EMBL/GenBank/DDBJ whole genome shotgun (WGS) entry which is preliminary data.</text>
</comment>
<evidence type="ECO:0000313" key="2">
    <source>
        <dbReference type="Proteomes" id="UP000017559"/>
    </source>
</evidence>
<dbReference type="Proteomes" id="UP000017559">
    <property type="component" value="Unassembled WGS sequence"/>
</dbReference>
<keyword evidence="2" id="KW-1185">Reference proteome</keyword>
<organism evidence="1 2">
    <name type="scientific">Moniliophthora roreri (strain MCA 2997)</name>
    <name type="common">Cocoa frosty pod rot fungus</name>
    <name type="synonym">Crinipellis roreri</name>
    <dbReference type="NCBI Taxonomy" id="1381753"/>
    <lineage>
        <taxon>Eukaryota</taxon>
        <taxon>Fungi</taxon>
        <taxon>Dikarya</taxon>
        <taxon>Basidiomycota</taxon>
        <taxon>Agaricomycotina</taxon>
        <taxon>Agaricomycetes</taxon>
        <taxon>Agaricomycetidae</taxon>
        <taxon>Agaricales</taxon>
        <taxon>Marasmiineae</taxon>
        <taxon>Marasmiaceae</taxon>
        <taxon>Moniliophthora</taxon>
    </lineage>
</organism>
<evidence type="ECO:0000313" key="1">
    <source>
        <dbReference type="EMBL" id="ESK90775.1"/>
    </source>
</evidence>
<accession>V2XE55</accession>
<name>V2XE55_MONRO</name>
<dbReference type="HOGENOM" id="CLU_2038658_0_0_1"/>
<gene>
    <name evidence="1" type="ORF">Moror_4047</name>
</gene>
<dbReference type="KEGG" id="mrr:Moror_4047"/>
<reference evidence="1 2" key="1">
    <citation type="journal article" date="2014" name="BMC Genomics">
        <title>Genome and secretome analysis of the hemibiotrophic fungal pathogen, Moniliophthora roreri, which causes frosty pod rot disease of cacao: mechanisms of the biotrophic and necrotrophic phases.</title>
        <authorList>
            <person name="Meinhardt L.W."/>
            <person name="Costa G.G.L."/>
            <person name="Thomazella D.P.T."/>
            <person name="Teixeira P.J.P.L."/>
            <person name="Carazzolle M.F."/>
            <person name="Schuster S.C."/>
            <person name="Carlson J.E."/>
            <person name="Guiltinan M.J."/>
            <person name="Mieczkowski P."/>
            <person name="Farmer A."/>
            <person name="Ramaraj T."/>
            <person name="Crozier J."/>
            <person name="Davis R.E."/>
            <person name="Shao J."/>
            <person name="Melnick R.L."/>
            <person name="Pereira G.A.G."/>
            <person name="Bailey B.A."/>
        </authorList>
    </citation>
    <scope>NUCLEOTIDE SEQUENCE [LARGE SCALE GENOMIC DNA]</scope>
    <source>
        <strain evidence="1 2">MCA 2997</strain>
    </source>
</reference>
<proteinExistence type="predicted"/>
<dbReference type="AlphaFoldDB" id="V2XE55"/>
<sequence length="121" mass="13590">MSLMAVYAMPAPRNVATVYYTVSHITMINNSSQSFVRYMMGYVQRGHDSDPINFWSKIATLDRGESETLPLTDGDLLRFSIYGAPDSQTSALHHTSLDYSVRDASAIGLSIGYYKEFTNQY</sequence>